<dbReference type="Proteomes" id="UP000034588">
    <property type="component" value="Unassembled WGS sequence"/>
</dbReference>
<protein>
    <submittedName>
        <fullName evidence="1">Uncharacterized protein</fullName>
    </submittedName>
</protein>
<organism evidence="1 2">
    <name type="scientific">Candidatus Gottesmanbacteria bacterium GW2011_GWB1_49_7</name>
    <dbReference type="NCBI Taxonomy" id="1618448"/>
    <lineage>
        <taxon>Bacteria</taxon>
        <taxon>Candidatus Gottesmaniibacteriota</taxon>
    </lineage>
</organism>
<dbReference type="EMBL" id="LCQD01000006">
    <property type="protein sequence ID" value="KKW12999.1"/>
    <property type="molecule type" value="Genomic_DNA"/>
</dbReference>
<comment type="caution">
    <text evidence="1">The sequence shown here is derived from an EMBL/GenBank/DDBJ whole genome shotgun (WGS) entry which is preliminary data.</text>
</comment>
<sequence>MTYADACTQFNSKILPFLPHGDAPARRTAWNNWTDGLCKDKIITQKQYDTWVHPKPKG</sequence>
<proteinExistence type="predicted"/>
<accession>A0A0G1Z2K3</accession>
<evidence type="ECO:0000313" key="2">
    <source>
        <dbReference type="Proteomes" id="UP000034588"/>
    </source>
</evidence>
<name>A0A0G1Z2K3_9BACT</name>
<gene>
    <name evidence="1" type="ORF">UY48_C0006G0052</name>
</gene>
<dbReference type="AlphaFoldDB" id="A0A0G1Z2K3"/>
<reference evidence="1 2" key="1">
    <citation type="journal article" date="2015" name="Nature">
        <title>rRNA introns, odd ribosomes, and small enigmatic genomes across a large radiation of phyla.</title>
        <authorList>
            <person name="Brown C.T."/>
            <person name="Hug L.A."/>
            <person name="Thomas B.C."/>
            <person name="Sharon I."/>
            <person name="Castelle C.J."/>
            <person name="Singh A."/>
            <person name="Wilkins M.J."/>
            <person name="Williams K.H."/>
            <person name="Banfield J.F."/>
        </authorList>
    </citation>
    <scope>NUCLEOTIDE SEQUENCE [LARGE SCALE GENOMIC DNA]</scope>
</reference>
<evidence type="ECO:0000313" key="1">
    <source>
        <dbReference type="EMBL" id="KKW12999.1"/>
    </source>
</evidence>